<feature type="compositionally biased region" description="Low complexity" evidence="1">
    <location>
        <begin position="39"/>
        <end position="53"/>
    </location>
</feature>
<dbReference type="AlphaFoldDB" id="A0A3S4EU85"/>
<evidence type="ECO:0000256" key="2">
    <source>
        <dbReference type="SAM" id="Phobius"/>
    </source>
</evidence>
<feature type="compositionally biased region" description="Basic and acidic residues" evidence="1">
    <location>
        <begin position="73"/>
        <end position="88"/>
    </location>
</feature>
<protein>
    <submittedName>
        <fullName evidence="3">C57f4609-6e75-457c-9977-1ae3357e2075</fullName>
    </submittedName>
</protein>
<keyword evidence="2" id="KW-0812">Transmembrane</keyword>
<evidence type="ECO:0000313" key="4">
    <source>
        <dbReference type="Proteomes" id="UP000289323"/>
    </source>
</evidence>
<keyword evidence="2" id="KW-0472">Membrane</keyword>
<dbReference type="Proteomes" id="UP000289323">
    <property type="component" value="Unassembled WGS sequence"/>
</dbReference>
<keyword evidence="2" id="KW-1133">Transmembrane helix</keyword>
<organism evidence="3 4">
    <name type="scientific">Thermothielavioides terrestris</name>
    <dbReference type="NCBI Taxonomy" id="2587410"/>
    <lineage>
        <taxon>Eukaryota</taxon>
        <taxon>Fungi</taxon>
        <taxon>Dikarya</taxon>
        <taxon>Ascomycota</taxon>
        <taxon>Pezizomycotina</taxon>
        <taxon>Sordariomycetes</taxon>
        <taxon>Sordariomycetidae</taxon>
        <taxon>Sordariales</taxon>
        <taxon>Chaetomiaceae</taxon>
        <taxon>Thermothielavioides</taxon>
    </lineage>
</organism>
<evidence type="ECO:0000313" key="3">
    <source>
        <dbReference type="EMBL" id="SPQ19126.1"/>
    </source>
</evidence>
<proteinExistence type="predicted"/>
<dbReference type="EMBL" id="OUUZ01000001">
    <property type="protein sequence ID" value="SPQ19126.1"/>
    <property type="molecule type" value="Genomic_DNA"/>
</dbReference>
<sequence length="169" mass="17973">MGSPYNNLEDLVSDGRNSFFPFQHDHKHKTPTTPDPAASSGPRPFSFRPFGRRSASDTPSLDLEQGAVAAETAEERVEGREETVRLPEEPDGAAGWIGGPWWALVTGRGLVVRLEVGWGSLVLAVEFCVGCGALVFSVGLGFLVAGRGLVIRLEVGWGVLVVAMAAAVE</sequence>
<feature type="region of interest" description="Disordered" evidence="1">
    <location>
        <begin position="1"/>
        <end position="90"/>
    </location>
</feature>
<feature type="transmembrane region" description="Helical" evidence="2">
    <location>
        <begin position="149"/>
        <end position="168"/>
    </location>
</feature>
<accession>A0A3S4EU85</accession>
<name>A0A3S4EU85_9PEZI</name>
<evidence type="ECO:0000256" key="1">
    <source>
        <dbReference type="SAM" id="MobiDB-lite"/>
    </source>
</evidence>
<gene>
    <name evidence="3" type="ORF">TT172_LOCUS1545</name>
</gene>
<reference evidence="3 4" key="1">
    <citation type="submission" date="2018-04" db="EMBL/GenBank/DDBJ databases">
        <authorList>
            <person name="Huttner S."/>
            <person name="Dainat J."/>
        </authorList>
    </citation>
    <scope>NUCLEOTIDE SEQUENCE [LARGE SCALE GENOMIC DNA]</scope>
</reference>
<feature type="transmembrane region" description="Helical" evidence="2">
    <location>
        <begin position="118"/>
        <end position="143"/>
    </location>
</feature>